<protein>
    <submittedName>
        <fullName evidence="7">Geranylgeranyl pyrophosphate synthase</fullName>
    </submittedName>
</protein>
<gene>
    <name evidence="7" type="ordered locus">Metho_0831</name>
</gene>
<dbReference type="InterPro" id="IPR033749">
    <property type="entry name" value="Polyprenyl_synt_CS"/>
</dbReference>
<sequence length="299" mass="32961">MANQDIGNDVIMTRVEDFEEYRQINLALADLVQKMDDSSPMKKLLDHVCSSGGKKIRPLILMLSTEVCDGEKNKAIDAALAIELIHSASLIHDDLLDGGILRRGIPSVHEKYGIAAALLCGDFLISKAITLISPYGHDAVQEFGSAGMHMAEGETIDIRSMNEEFRLKHYFDCINKKTASLFASSAAIGAYIAGCSKDDALRFHAFGENVGIAYQIVDDLLEFLEELEDKKSTQESVTLPQIYSRALGREQAVQRTIAEVHRYVGFAKALLSSFKSCAAREKLLLITDHITIDLLPSRV</sequence>
<evidence type="ECO:0000256" key="2">
    <source>
        <dbReference type="ARBA" id="ARBA00006706"/>
    </source>
</evidence>
<dbReference type="InterPro" id="IPR000092">
    <property type="entry name" value="Polyprenyl_synt"/>
</dbReference>
<organism evidence="7 8">
    <name type="scientific">Methanomethylovorans hollandica (strain DSM 15978 / NBRC 107637 / DMS1)</name>
    <dbReference type="NCBI Taxonomy" id="867904"/>
    <lineage>
        <taxon>Archaea</taxon>
        <taxon>Methanobacteriati</taxon>
        <taxon>Methanobacteriota</taxon>
        <taxon>Stenosarchaea group</taxon>
        <taxon>Methanomicrobia</taxon>
        <taxon>Methanosarcinales</taxon>
        <taxon>Methanosarcinaceae</taxon>
        <taxon>Methanomethylovorans</taxon>
    </lineage>
</organism>
<dbReference type="GO" id="GO:0046872">
    <property type="term" value="F:metal ion binding"/>
    <property type="evidence" value="ECO:0007669"/>
    <property type="project" value="UniProtKB-KW"/>
</dbReference>
<dbReference type="AlphaFoldDB" id="L0KYL1"/>
<dbReference type="Pfam" id="PF00348">
    <property type="entry name" value="polyprenyl_synt"/>
    <property type="match status" value="1"/>
</dbReference>
<evidence type="ECO:0000256" key="1">
    <source>
        <dbReference type="ARBA" id="ARBA00001946"/>
    </source>
</evidence>
<dbReference type="CDD" id="cd00685">
    <property type="entry name" value="Trans_IPPS_HT"/>
    <property type="match status" value="1"/>
</dbReference>
<dbReference type="GeneID" id="14408124"/>
<dbReference type="PROSITE" id="PS00723">
    <property type="entry name" value="POLYPRENYL_SYNTHASE_1"/>
    <property type="match status" value="1"/>
</dbReference>
<dbReference type="PANTHER" id="PTHR12001">
    <property type="entry name" value="GERANYLGERANYL PYROPHOSPHATE SYNTHASE"/>
    <property type="match status" value="1"/>
</dbReference>
<dbReference type="Gene3D" id="1.10.600.10">
    <property type="entry name" value="Farnesyl Diphosphate Synthase"/>
    <property type="match status" value="1"/>
</dbReference>
<evidence type="ECO:0000313" key="8">
    <source>
        <dbReference type="Proteomes" id="UP000010866"/>
    </source>
</evidence>
<dbReference type="GO" id="GO:0008299">
    <property type="term" value="P:isoprenoid biosynthetic process"/>
    <property type="evidence" value="ECO:0007669"/>
    <property type="project" value="InterPro"/>
</dbReference>
<evidence type="ECO:0000256" key="3">
    <source>
        <dbReference type="ARBA" id="ARBA00022679"/>
    </source>
</evidence>
<dbReference type="HOGENOM" id="CLU_014015_2_0_2"/>
<dbReference type="EMBL" id="CP003362">
    <property type="protein sequence ID" value="AGB49074.1"/>
    <property type="molecule type" value="Genomic_DNA"/>
</dbReference>
<dbReference type="PANTHER" id="PTHR12001:SF85">
    <property type="entry name" value="SHORT CHAIN ISOPRENYL DIPHOSPHATE SYNTHASE"/>
    <property type="match status" value="1"/>
</dbReference>
<comment type="cofactor">
    <cofactor evidence="1">
        <name>Mg(2+)</name>
        <dbReference type="ChEBI" id="CHEBI:18420"/>
    </cofactor>
</comment>
<evidence type="ECO:0000256" key="5">
    <source>
        <dbReference type="ARBA" id="ARBA00022842"/>
    </source>
</evidence>
<dbReference type="Proteomes" id="UP000010866">
    <property type="component" value="Chromosome"/>
</dbReference>
<accession>L0KYL1</accession>
<dbReference type="InterPro" id="IPR008949">
    <property type="entry name" value="Isoprenoid_synthase_dom_sf"/>
</dbReference>
<dbReference type="SUPFAM" id="SSF48576">
    <property type="entry name" value="Terpenoid synthases"/>
    <property type="match status" value="1"/>
</dbReference>
<name>L0KYL1_METHD</name>
<proteinExistence type="inferred from homology"/>
<evidence type="ECO:0000313" key="7">
    <source>
        <dbReference type="EMBL" id="AGB49074.1"/>
    </source>
</evidence>
<dbReference type="RefSeq" id="WP_015324241.1">
    <property type="nucleotide sequence ID" value="NC_019977.1"/>
</dbReference>
<evidence type="ECO:0000256" key="6">
    <source>
        <dbReference type="RuleBase" id="RU004466"/>
    </source>
</evidence>
<keyword evidence="8" id="KW-1185">Reference proteome</keyword>
<dbReference type="GO" id="GO:0004659">
    <property type="term" value="F:prenyltransferase activity"/>
    <property type="evidence" value="ECO:0007669"/>
    <property type="project" value="InterPro"/>
</dbReference>
<dbReference type="SFLD" id="SFLDG01017">
    <property type="entry name" value="Polyprenyl_Transferase_Like"/>
    <property type="match status" value="1"/>
</dbReference>
<comment type="similarity">
    <text evidence="2 6">Belongs to the FPP/GGPP synthase family.</text>
</comment>
<dbReference type="KEGG" id="mhz:Metho_0831"/>
<keyword evidence="4" id="KW-0479">Metal-binding</keyword>
<reference evidence="8" key="1">
    <citation type="submission" date="2012-02" db="EMBL/GenBank/DDBJ databases">
        <title>Complete sequence of chromosome of Methanomethylovorans hollandica DSM 15978.</title>
        <authorList>
            <person name="Lucas S."/>
            <person name="Copeland A."/>
            <person name="Lapidus A."/>
            <person name="Glavina del Rio T."/>
            <person name="Dalin E."/>
            <person name="Tice H."/>
            <person name="Bruce D."/>
            <person name="Goodwin L."/>
            <person name="Pitluck S."/>
            <person name="Peters L."/>
            <person name="Mikhailova N."/>
            <person name="Held B."/>
            <person name="Kyrpides N."/>
            <person name="Mavromatis K."/>
            <person name="Ivanova N."/>
            <person name="Brettin T."/>
            <person name="Detter J.C."/>
            <person name="Han C."/>
            <person name="Larimer F."/>
            <person name="Land M."/>
            <person name="Hauser L."/>
            <person name="Markowitz V."/>
            <person name="Cheng J.-F."/>
            <person name="Hugenholtz P."/>
            <person name="Woyke T."/>
            <person name="Wu D."/>
            <person name="Spring S."/>
            <person name="Schroeder M."/>
            <person name="Brambilla E."/>
            <person name="Klenk H.-P."/>
            <person name="Eisen J.A."/>
        </authorList>
    </citation>
    <scope>NUCLEOTIDE SEQUENCE [LARGE SCALE GENOMIC DNA]</scope>
    <source>
        <strain evidence="8">DSM 15978 / NBRC 107637 / DMS1</strain>
    </source>
</reference>
<keyword evidence="3 6" id="KW-0808">Transferase</keyword>
<keyword evidence="5" id="KW-0460">Magnesium</keyword>
<dbReference type="STRING" id="867904.Metho_0831"/>
<evidence type="ECO:0000256" key="4">
    <source>
        <dbReference type="ARBA" id="ARBA00022723"/>
    </source>
</evidence>
<dbReference type="SFLD" id="SFLDS00005">
    <property type="entry name" value="Isoprenoid_Synthase_Type_I"/>
    <property type="match status" value="1"/>
</dbReference>